<sequence length="113" mass="12399">MGSPVPTSSSLLTTRSTSISLETPTPAPTLPASTPPHTPIQYPKPPDEFVQDRVTYMNRAKITEKTARLCHHTYGSMVFIIFEAAIKKRCTTATSVQLDSTSKSYLLSTARLE</sequence>
<proteinExistence type="predicted"/>
<name>A0ABQ8FQZ8_9PEZI</name>
<accession>A0ABQ8FQZ8</accession>
<protein>
    <submittedName>
        <fullName evidence="2">Uncharacterized protein</fullName>
    </submittedName>
</protein>
<evidence type="ECO:0000313" key="2">
    <source>
        <dbReference type="EMBL" id="KAH7014070.1"/>
    </source>
</evidence>
<organism evidence="2 3">
    <name type="scientific">Macrophomina phaseolina</name>
    <dbReference type="NCBI Taxonomy" id="35725"/>
    <lineage>
        <taxon>Eukaryota</taxon>
        <taxon>Fungi</taxon>
        <taxon>Dikarya</taxon>
        <taxon>Ascomycota</taxon>
        <taxon>Pezizomycotina</taxon>
        <taxon>Dothideomycetes</taxon>
        <taxon>Dothideomycetes incertae sedis</taxon>
        <taxon>Botryosphaeriales</taxon>
        <taxon>Botryosphaeriaceae</taxon>
        <taxon>Macrophomina</taxon>
    </lineage>
</organism>
<reference evidence="2 3" key="1">
    <citation type="journal article" date="2021" name="Nat. Commun.">
        <title>Genetic determinants of endophytism in the Arabidopsis root mycobiome.</title>
        <authorList>
            <person name="Mesny F."/>
            <person name="Miyauchi S."/>
            <person name="Thiergart T."/>
            <person name="Pickel B."/>
            <person name="Atanasova L."/>
            <person name="Karlsson M."/>
            <person name="Huettel B."/>
            <person name="Barry K.W."/>
            <person name="Haridas S."/>
            <person name="Chen C."/>
            <person name="Bauer D."/>
            <person name="Andreopoulos W."/>
            <person name="Pangilinan J."/>
            <person name="LaButti K."/>
            <person name="Riley R."/>
            <person name="Lipzen A."/>
            <person name="Clum A."/>
            <person name="Drula E."/>
            <person name="Henrissat B."/>
            <person name="Kohler A."/>
            <person name="Grigoriev I.V."/>
            <person name="Martin F.M."/>
            <person name="Hacquard S."/>
        </authorList>
    </citation>
    <scope>NUCLEOTIDE SEQUENCE [LARGE SCALE GENOMIC DNA]</scope>
    <source>
        <strain evidence="2 3">MPI-SDFR-AT-0080</strain>
    </source>
</reference>
<gene>
    <name evidence="2" type="ORF">B0J12DRAFT_777091</name>
</gene>
<feature type="region of interest" description="Disordered" evidence="1">
    <location>
        <begin position="1"/>
        <end position="47"/>
    </location>
</feature>
<feature type="compositionally biased region" description="Pro residues" evidence="1">
    <location>
        <begin position="25"/>
        <end position="44"/>
    </location>
</feature>
<dbReference type="Proteomes" id="UP000774617">
    <property type="component" value="Unassembled WGS sequence"/>
</dbReference>
<feature type="compositionally biased region" description="Low complexity" evidence="1">
    <location>
        <begin position="7"/>
        <end position="24"/>
    </location>
</feature>
<dbReference type="EMBL" id="JAGTJR010000081">
    <property type="protein sequence ID" value="KAH7014070.1"/>
    <property type="molecule type" value="Genomic_DNA"/>
</dbReference>
<evidence type="ECO:0000313" key="3">
    <source>
        <dbReference type="Proteomes" id="UP000774617"/>
    </source>
</evidence>
<comment type="caution">
    <text evidence="2">The sequence shown here is derived from an EMBL/GenBank/DDBJ whole genome shotgun (WGS) entry which is preliminary data.</text>
</comment>
<evidence type="ECO:0000256" key="1">
    <source>
        <dbReference type="SAM" id="MobiDB-lite"/>
    </source>
</evidence>
<keyword evidence="3" id="KW-1185">Reference proteome</keyword>